<gene>
    <name evidence="3" type="ORF">CKY01_14065</name>
</gene>
<dbReference type="CDD" id="cd03801">
    <property type="entry name" value="GT4_PimA-like"/>
    <property type="match status" value="1"/>
</dbReference>
<dbReference type="AlphaFoldDB" id="A0A329VGX7"/>
<dbReference type="GO" id="GO:0016757">
    <property type="term" value="F:glycosyltransferase activity"/>
    <property type="evidence" value="ECO:0007669"/>
    <property type="project" value="InterPro"/>
</dbReference>
<comment type="caution">
    <text evidence="3">The sequence shown here is derived from an EMBL/GenBank/DDBJ whole genome shotgun (WGS) entry which is preliminary data.</text>
</comment>
<dbReference type="SUPFAM" id="SSF53756">
    <property type="entry name" value="UDP-Glycosyltransferase/glycogen phosphorylase"/>
    <property type="match status" value="1"/>
</dbReference>
<sequence length="367" mass="41654">MNIMITNFHAGNGGGHTTYIMNIVKYFDYNKGKLLIACPPESRLYKELTNFGFNNVIPLYFSCKLNKLKQLVTTCKILSQIVRSQKIDIIHTNGTSDNKIAILARIFFGMRCKIIYTKHNHYPVSWLSKIRLKRFNERIIFVSDSIRNQCSSFIYDKQVVTIKNGIDTDKWKTEHPVIEKGKITLISSAGTAEHKGWHFLIRCLAKNKELSDKFRIKIIGCIPHQGDIDKLVGAPFSHVDIEFTGYINDDKKIINYMENASIGFVLSTDCETISFACREMMACSLPVIISDFGGLPENVEHGVNGWITKAGDETSIYNILNLVASLSSQELKKLSEKAREKAVNEFNVRKMVSETINTYSSVYKPVI</sequence>
<dbReference type="InterPro" id="IPR028098">
    <property type="entry name" value="Glyco_trans_4-like_N"/>
</dbReference>
<organism evidence="3 4">
    <name type="scientific">Photorhabdus laumondii subsp. clarkei</name>
    <dbReference type="NCBI Taxonomy" id="2029685"/>
    <lineage>
        <taxon>Bacteria</taxon>
        <taxon>Pseudomonadati</taxon>
        <taxon>Pseudomonadota</taxon>
        <taxon>Gammaproteobacteria</taxon>
        <taxon>Enterobacterales</taxon>
        <taxon>Morganellaceae</taxon>
        <taxon>Photorhabdus</taxon>
    </lineage>
</organism>
<evidence type="ECO:0000313" key="3">
    <source>
        <dbReference type="EMBL" id="RAW90307.1"/>
    </source>
</evidence>
<dbReference type="PANTHER" id="PTHR45947:SF3">
    <property type="entry name" value="SULFOQUINOVOSYL TRANSFERASE SQD2"/>
    <property type="match status" value="1"/>
</dbReference>
<dbReference type="InterPro" id="IPR001296">
    <property type="entry name" value="Glyco_trans_1"/>
</dbReference>
<protein>
    <recommendedName>
        <fullName evidence="5">Glycosyltransferase family 1 protein</fullName>
    </recommendedName>
</protein>
<dbReference type="Pfam" id="PF00534">
    <property type="entry name" value="Glycos_transf_1"/>
    <property type="match status" value="1"/>
</dbReference>
<dbReference type="Gene3D" id="3.40.50.2000">
    <property type="entry name" value="Glycogen Phosphorylase B"/>
    <property type="match status" value="2"/>
</dbReference>
<evidence type="ECO:0000259" key="2">
    <source>
        <dbReference type="Pfam" id="PF13439"/>
    </source>
</evidence>
<evidence type="ECO:0000313" key="4">
    <source>
        <dbReference type="Proteomes" id="UP000250870"/>
    </source>
</evidence>
<accession>A0A329VGX7</accession>
<proteinExistence type="predicted"/>
<reference evidence="3 4" key="1">
    <citation type="journal article" date="2018" name="Int. J. Syst. Evol. Microbiol.">
        <title>Whole-genome-based revisit of Photorhabdus phylogeny: proposal for the elevation of most Photorhabdus subspecies to the species level and description of one novel species Photorhabdus bodei sp. nov., and one novel subspecies Photorhabdus laumondii subsp. clarkei subsp. nov.</title>
        <authorList>
            <person name="Machado R.A.R."/>
            <person name="Wuthrich D."/>
            <person name="Kuhnert P."/>
            <person name="Arce C.C.M."/>
            <person name="Thonen L."/>
            <person name="Ruiz C."/>
            <person name="Zhang X."/>
            <person name="Robert C.A.M."/>
            <person name="Karimi J."/>
            <person name="Kamali S."/>
            <person name="Ma J."/>
            <person name="Bruggmann R."/>
            <person name="Erb M."/>
        </authorList>
    </citation>
    <scope>NUCLEOTIDE SEQUENCE [LARGE SCALE GENOMIC DNA]</scope>
    <source>
        <strain evidence="3 4">BOJ-47</strain>
    </source>
</reference>
<evidence type="ECO:0008006" key="5">
    <source>
        <dbReference type="Google" id="ProtNLM"/>
    </source>
</evidence>
<dbReference type="InterPro" id="IPR050194">
    <property type="entry name" value="Glycosyltransferase_grp1"/>
</dbReference>
<name>A0A329VGX7_9GAMM</name>
<evidence type="ECO:0000259" key="1">
    <source>
        <dbReference type="Pfam" id="PF00534"/>
    </source>
</evidence>
<dbReference type="Proteomes" id="UP000250870">
    <property type="component" value="Unassembled WGS sequence"/>
</dbReference>
<dbReference type="EMBL" id="NSCI01000018">
    <property type="protein sequence ID" value="RAW90307.1"/>
    <property type="molecule type" value="Genomic_DNA"/>
</dbReference>
<dbReference type="Pfam" id="PF13439">
    <property type="entry name" value="Glyco_transf_4"/>
    <property type="match status" value="1"/>
</dbReference>
<feature type="domain" description="Glycosyltransferase subfamily 4-like N-terminal" evidence="2">
    <location>
        <begin position="14"/>
        <end position="170"/>
    </location>
</feature>
<dbReference type="RefSeq" id="WP_113026142.1">
    <property type="nucleotide sequence ID" value="NZ_CAWNWQ010000018.1"/>
</dbReference>
<feature type="domain" description="Glycosyl transferase family 1" evidence="1">
    <location>
        <begin position="177"/>
        <end position="340"/>
    </location>
</feature>
<dbReference type="PANTHER" id="PTHR45947">
    <property type="entry name" value="SULFOQUINOVOSYL TRANSFERASE SQD2"/>
    <property type="match status" value="1"/>
</dbReference>